<dbReference type="Proteomes" id="UP000034207">
    <property type="component" value="Unassembled WGS sequence"/>
</dbReference>
<dbReference type="AlphaFoldDB" id="A0A0G0LUJ8"/>
<sequence length="341" mass="40069">MNIEVLFAKENIWLTQKKIAELFDTTPQNITQHLKNIYAEKEIEPEGTCKDFLQVQKEGNREVQRKSPFYSLEAIIAVGYRVNSERGTQFRQWATGILKNYIHKGYALDSNRMKYGSRFSARYFDELYEEIKDIRTSERRIYQKITDIYATAIDYSPKTYESKQFFATVQNKLRFSITGKTAAEIISDRVSSKKDKMGLSSWRRSPQGKIMPSDTVIAKNYLDKKELEHLNRIGNMYLDYAEMQAARGRAMTMKDWIEKLNAFLKFSEYDILMNVGKVSHEVAEALALKEYERFRIKQDKSYVSDFDREVKKISTESNRSVDEGRRIKKSNKRMKKTNDKK</sequence>
<accession>A0A0G0LUJ8</accession>
<organism evidence="2 3">
    <name type="scientific">candidate division CPR2 bacterium GW2011_GWC2_39_10</name>
    <dbReference type="NCBI Taxonomy" id="1618345"/>
    <lineage>
        <taxon>Bacteria</taxon>
        <taxon>Bacteria division CPR2</taxon>
    </lineage>
</organism>
<protein>
    <recommendedName>
        <fullName evidence="4">Bro-N domain-containing protein</fullName>
    </recommendedName>
</protein>
<dbReference type="PIRSF" id="PIRSF015268">
    <property type="entry name" value="Virulence_RhuM"/>
    <property type="match status" value="1"/>
</dbReference>
<gene>
    <name evidence="2" type="ORF">UT18_C0008G0002</name>
</gene>
<evidence type="ECO:0008006" key="4">
    <source>
        <dbReference type="Google" id="ProtNLM"/>
    </source>
</evidence>
<feature type="compositionally biased region" description="Basic and acidic residues" evidence="1">
    <location>
        <begin position="316"/>
        <end position="325"/>
    </location>
</feature>
<comment type="caution">
    <text evidence="2">The sequence shown here is derived from an EMBL/GenBank/DDBJ whole genome shotgun (WGS) entry which is preliminary data.</text>
</comment>
<feature type="compositionally biased region" description="Basic residues" evidence="1">
    <location>
        <begin position="326"/>
        <end position="335"/>
    </location>
</feature>
<proteinExistence type="predicted"/>
<name>A0A0G0LUJ8_UNCC2</name>
<dbReference type="PANTHER" id="PTHR35810:SF1">
    <property type="entry name" value="CYTOPLASMIC PROTEIN"/>
    <property type="match status" value="1"/>
</dbReference>
<evidence type="ECO:0000313" key="2">
    <source>
        <dbReference type="EMBL" id="KKQ94697.1"/>
    </source>
</evidence>
<feature type="region of interest" description="Disordered" evidence="1">
    <location>
        <begin position="316"/>
        <end position="341"/>
    </location>
</feature>
<dbReference type="PATRIC" id="fig|1618345.3.peg.510"/>
<evidence type="ECO:0000256" key="1">
    <source>
        <dbReference type="SAM" id="MobiDB-lite"/>
    </source>
</evidence>
<evidence type="ECO:0000313" key="3">
    <source>
        <dbReference type="Proteomes" id="UP000034207"/>
    </source>
</evidence>
<dbReference type="PANTHER" id="PTHR35810">
    <property type="entry name" value="CYTOPLASMIC PROTEIN-RELATED"/>
    <property type="match status" value="1"/>
</dbReference>
<dbReference type="Pfam" id="PF13310">
    <property type="entry name" value="Virulence_RhuM"/>
    <property type="match status" value="1"/>
</dbReference>
<dbReference type="EMBL" id="LBVV01000008">
    <property type="protein sequence ID" value="KKQ94697.1"/>
    <property type="molecule type" value="Genomic_DNA"/>
</dbReference>
<reference evidence="2 3" key="1">
    <citation type="journal article" date="2015" name="Nature">
        <title>rRNA introns, odd ribosomes, and small enigmatic genomes across a large radiation of phyla.</title>
        <authorList>
            <person name="Brown C.T."/>
            <person name="Hug L.A."/>
            <person name="Thomas B.C."/>
            <person name="Sharon I."/>
            <person name="Castelle C.J."/>
            <person name="Singh A."/>
            <person name="Wilkins M.J."/>
            <person name="Williams K.H."/>
            <person name="Banfield J.F."/>
        </authorList>
    </citation>
    <scope>NUCLEOTIDE SEQUENCE [LARGE SCALE GENOMIC DNA]</scope>
</reference>
<dbReference type="STRING" id="1618345.UT18_C0008G0002"/>
<dbReference type="InterPro" id="IPR011204">
    <property type="entry name" value="Virulence_RhuM-like"/>
</dbReference>